<sequence length="74" mass="8355">MYLMRCEEGWTHRMNDESFFWCHIVCRCATSVPSLDLVLLSSALCAPESLTTTASSTSVEEEGVIPLRRLVMRS</sequence>
<accession>A0A1I7TSZ6</accession>
<dbReference type="WBParaSite" id="Csp11.Scaffold629.g11467.t2">
    <property type="protein sequence ID" value="Csp11.Scaffold629.g11467.t2"/>
    <property type="gene ID" value="Csp11.Scaffold629.g11467"/>
</dbReference>
<protein>
    <submittedName>
        <fullName evidence="2">Secreted protein</fullName>
    </submittedName>
</protein>
<reference evidence="2" key="1">
    <citation type="submission" date="2016-11" db="UniProtKB">
        <authorList>
            <consortium name="WormBaseParasite"/>
        </authorList>
    </citation>
    <scope>IDENTIFICATION</scope>
</reference>
<evidence type="ECO:0000313" key="1">
    <source>
        <dbReference type="Proteomes" id="UP000095282"/>
    </source>
</evidence>
<organism evidence="1 2">
    <name type="scientific">Caenorhabditis tropicalis</name>
    <dbReference type="NCBI Taxonomy" id="1561998"/>
    <lineage>
        <taxon>Eukaryota</taxon>
        <taxon>Metazoa</taxon>
        <taxon>Ecdysozoa</taxon>
        <taxon>Nematoda</taxon>
        <taxon>Chromadorea</taxon>
        <taxon>Rhabditida</taxon>
        <taxon>Rhabditina</taxon>
        <taxon>Rhabditomorpha</taxon>
        <taxon>Rhabditoidea</taxon>
        <taxon>Rhabditidae</taxon>
        <taxon>Peloderinae</taxon>
        <taxon>Caenorhabditis</taxon>
    </lineage>
</organism>
<proteinExistence type="predicted"/>
<name>A0A1I7TSZ6_9PELO</name>
<keyword evidence="1" id="KW-1185">Reference proteome</keyword>
<dbReference type="Proteomes" id="UP000095282">
    <property type="component" value="Unplaced"/>
</dbReference>
<evidence type="ECO:0000313" key="2">
    <source>
        <dbReference type="WBParaSite" id="Csp11.Scaffold629.g11467.t2"/>
    </source>
</evidence>
<dbReference type="AlphaFoldDB" id="A0A1I7TSZ6"/>